<feature type="domain" description="Type II secretion system protein GspF" evidence="8">
    <location>
        <begin position="11"/>
        <end position="133"/>
    </location>
</feature>
<dbReference type="PANTHER" id="PTHR30012:SF0">
    <property type="entry name" value="TYPE II SECRETION SYSTEM PROTEIN F-RELATED"/>
    <property type="match status" value="1"/>
</dbReference>
<dbReference type="EMBL" id="FOTI01000001">
    <property type="protein sequence ID" value="SFL08908.1"/>
    <property type="molecule type" value="Genomic_DNA"/>
</dbReference>
<keyword evidence="3" id="KW-1003">Cell membrane</keyword>
<organism evidence="9 10">
    <name type="scientific">Halanaerobium salsuginis</name>
    <dbReference type="NCBI Taxonomy" id="29563"/>
    <lineage>
        <taxon>Bacteria</taxon>
        <taxon>Bacillati</taxon>
        <taxon>Bacillota</taxon>
        <taxon>Clostridia</taxon>
        <taxon>Halanaerobiales</taxon>
        <taxon>Halanaerobiaceae</taxon>
        <taxon>Halanaerobium</taxon>
    </lineage>
</organism>
<reference evidence="9 10" key="1">
    <citation type="submission" date="2016-10" db="EMBL/GenBank/DDBJ databases">
        <authorList>
            <person name="de Groot N.N."/>
        </authorList>
    </citation>
    <scope>NUCLEOTIDE SEQUENCE [LARGE SCALE GENOMIC DNA]</scope>
    <source>
        <strain evidence="9 10">ATCC 51327</strain>
    </source>
</reference>
<feature type="transmembrane region" description="Helical" evidence="7">
    <location>
        <begin position="152"/>
        <end position="182"/>
    </location>
</feature>
<dbReference type="STRING" id="29563.SAMN02983006_00139"/>
<dbReference type="InterPro" id="IPR003004">
    <property type="entry name" value="GspF/PilC"/>
</dbReference>
<evidence type="ECO:0000256" key="1">
    <source>
        <dbReference type="ARBA" id="ARBA00004651"/>
    </source>
</evidence>
<sequence length="343" mass="39192">MALKIKELKLFTTQLAVMLDSGLNLKRSFFILANQEGKQEKNEIYSLILQDLESGLSLTESLKKTELFPDFFLAVINAGEKSGSLAQVLLSMEKHYQNQLELNHEIKKSTFYPLTVLITVFIAAVVIVKFVLPVLTDLFNQFQGELPFLTRLFLDLAVLINHYLVVIIILAILLSFVLFFSYRYFQQQGLLSKLILKIPLLSDLYRSFILSKIGSYLAILLKSGLNLIAALNLLEGIIVDSQYKKFIKQTILEISKGSSLVNSFAKQEFIPDYFYYLLLTGQETARMESMLERAGDYYYTRLKDKTELLLQYLEPLLILLTAIFVSLLAAAVIMPMFQIYLLI</sequence>
<feature type="transmembrane region" description="Helical" evidence="7">
    <location>
        <begin position="111"/>
        <end position="132"/>
    </location>
</feature>
<evidence type="ECO:0000256" key="7">
    <source>
        <dbReference type="SAM" id="Phobius"/>
    </source>
</evidence>
<keyword evidence="4 7" id="KW-0812">Transmembrane</keyword>
<dbReference type="InterPro" id="IPR018076">
    <property type="entry name" value="T2SS_GspF_dom"/>
</dbReference>
<dbReference type="InterPro" id="IPR042094">
    <property type="entry name" value="T2SS_GspF_sf"/>
</dbReference>
<dbReference type="AlphaFoldDB" id="A0A1I4ET68"/>
<evidence type="ECO:0000313" key="9">
    <source>
        <dbReference type="EMBL" id="SFL08908.1"/>
    </source>
</evidence>
<evidence type="ECO:0000313" key="10">
    <source>
        <dbReference type="Proteomes" id="UP000199006"/>
    </source>
</evidence>
<evidence type="ECO:0000256" key="5">
    <source>
        <dbReference type="ARBA" id="ARBA00022989"/>
    </source>
</evidence>
<evidence type="ECO:0000256" key="6">
    <source>
        <dbReference type="ARBA" id="ARBA00023136"/>
    </source>
</evidence>
<dbReference type="Proteomes" id="UP000199006">
    <property type="component" value="Unassembled WGS sequence"/>
</dbReference>
<dbReference type="RefSeq" id="WP_089858092.1">
    <property type="nucleotide sequence ID" value="NZ_FOTI01000001.1"/>
</dbReference>
<evidence type="ECO:0000256" key="3">
    <source>
        <dbReference type="ARBA" id="ARBA00022475"/>
    </source>
</evidence>
<comment type="similarity">
    <text evidence="2">Belongs to the GSP F family.</text>
</comment>
<protein>
    <submittedName>
        <fullName evidence="9">Type IV pilus assembly protein PilC</fullName>
    </submittedName>
</protein>
<dbReference type="Gene3D" id="1.20.81.30">
    <property type="entry name" value="Type II secretion system (T2SS), domain F"/>
    <property type="match status" value="2"/>
</dbReference>
<feature type="domain" description="Type II secretion system protein GspF" evidence="8">
    <location>
        <begin position="216"/>
        <end position="335"/>
    </location>
</feature>
<keyword evidence="10" id="KW-1185">Reference proteome</keyword>
<dbReference type="PANTHER" id="PTHR30012">
    <property type="entry name" value="GENERAL SECRETION PATHWAY PROTEIN"/>
    <property type="match status" value="1"/>
</dbReference>
<dbReference type="PRINTS" id="PR00812">
    <property type="entry name" value="BCTERIALGSPF"/>
</dbReference>
<dbReference type="Pfam" id="PF00482">
    <property type="entry name" value="T2SSF"/>
    <property type="match status" value="2"/>
</dbReference>
<comment type="subcellular location">
    <subcellularLocation>
        <location evidence="1">Cell membrane</location>
        <topology evidence="1">Multi-pass membrane protein</topology>
    </subcellularLocation>
</comment>
<keyword evidence="5 7" id="KW-1133">Transmembrane helix</keyword>
<proteinExistence type="inferred from homology"/>
<dbReference type="GO" id="GO:0005886">
    <property type="term" value="C:plasma membrane"/>
    <property type="evidence" value="ECO:0007669"/>
    <property type="project" value="UniProtKB-SubCell"/>
</dbReference>
<feature type="transmembrane region" description="Helical" evidence="7">
    <location>
        <begin position="316"/>
        <end position="341"/>
    </location>
</feature>
<gene>
    <name evidence="9" type="ORF">SAMN02983006_00139</name>
</gene>
<evidence type="ECO:0000256" key="2">
    <source>
        <dbReference type="ARBA" id="ARBA00005745"/>
    </source>
</evidence>
<keyword evidence="6 7" id="KW-0472">Membrane</keyword>
<dbReference type="OrthoDB" id="9805682at2"/>
<name>A0A1I4ET68_9FIRM</name>
<evidence type="ECO:0000259" key="8">
    <source>
        <dbReference type="Pfam" id="PF00482"/>
    </source>
</evidence>
<evidence type="ECO:0000256" key="4">
    <source>
        <dbReference type="ARBA" id="ARBA00022692"/>
    </source>
</evidence>
<accession>A0A1I4ET68</accession>